<name>A0ABT6N8Y6_9FIRM</name>
<evidence type="ECO:0000313" key="2">
    <source>
        <dbReference type="EMBL" id="MDH8676868.1"/>
    </source>
</evidence>
<dbReference type="RefSeq" id="WP_281092669.1">
    <property type="nucleotide sequence ID" value="NZ_JARYZI010000001.1"/>
</dbReference>
<keyword evidence="3" id="KW-1185">Reference proteome</keyword>
<proteinExistence type="predicted"/>
<feature type="domain" description="N-acetyltransferase" evidence="1">
    <location>
        <begin position="1"/>
        <end position="144"/>
    </location>
</feature>
<dbReference type="Pfam" id="PF00583">
    <property type="entry name" value="Acetyltransf_1"/>
    <property type="match status" value="2"/>
</dbReference>
<organism evidence="2 3">
    <name type="scientific">Fusibacter bizertensis</name>
    <dbReference type="NCBI Taxonomy" id="1488331"/>
    <lineage>
        <taxon>Bacteria</taxon>
        <taxon>Bacillati</taxon>
        <taxon>Bacillota</taxon>
        <taxon>Clostridia</taxon>
        <taxon>Eubacteriales</taxon>
        <taxon>Eubacteriales Family XII. Incertae Sedis</taxon>
        <taxon>Fusibacter</taxon>
    </lineage>
</organism>
<accession>A0ABT6N8Y6</accession>
<dbReference type="PANTHER" id="PTHR43617">
    <property type="entry name" value="L-AMINO ACID N-ACETYLTRANSFERASE"/>
    <property type="match status" value="1"/>
</dbReference>
<dbReference type="InterPro" id="IPR050276">
    <property type="entry name" value="MshD_Acetyltransferase"/>
</dbReference>
<dbReference type="InterPro" id="IPR016181">
    <property type="entry name" value="Acyl_CoA_acyltransferase"/>
</dbReference>
<dbReference type="PROSITE" id="PS51186">
    <property type="entry name" value="GNAT"/>
    <property type="match status" value="2"/>
</dbReference>
<gene>
    <name evidence="2" type="ORF">QE109_01850</name>
</gene>
<feature type="domain" description="N-acetyltransferase" evidence="1">
    <location>
        <begin position="137"/>
        <end position="278"/>
    </location>
</feature>
<dbReference type="Proteomes" id="UP001158045">
    <property type="component" value="Unassembled WGS sequence"/>
</dbReference>
<dbReference type="PANTHER" id="PTHR43617:SF20">
    <property type="entry name" value="N-ALPHA-ACETYLTRANSFERASE RIMI"/>
    <property type="match status" value="1"/>
</dbReference>
<evidence type="ECO:0000259" key="1">
    <source>
        <dbReference type="PROSITE" id="PS51186"/>
    </source>
</evidence>
<sequence length="278" mass="31521">MNVVLNEMNETDYLEAQNSFDFEGADGDFLLAFERKLSTIFAIRDDDQLVGIAQLEEGKRAYLYVFINPIYRSKGIGSKAIVLCENRLLGTGTEEVMSTYNCVDVMAKTFANKKGFMRKFSSTFMRYLGEGFDLSEISVRKYCDEDYEAAHELYAIAFHEMRMRVGDFPDSVVQKPSEEMRVLWAKSANERLVYTIDGEIVGYAHFEGNEIGSIAIKSGYQGQGLGRNFVKYICNAILSEGYSSVDLYCVVGNKARLLYDLLGFQAIYTAEYAIKRYS</sequence>
<dbReference type="CDD" id="cd04301">
    <property type="entry name" value="NAT_SF"/>
    <property type="match status" value="2"/>
</dbReference>
<dbReference type="Gene3D" id="3.40.630.30">
    <property type="match status" value="2"/>
</dbReference>
<comment type="caution">
    <text evidence="2">The sequence shown here is derived from an EMBL/GenBank/DDBJ whole genome shotgun (WGS) entry which is preliminary data.</text>
</comment>
<reference evidence="2 3" key="1">
    <citation type="submission" date="2023-04" db="EMBL/GenBank/DDBJ databases">
        <title>Fusibacter bizertensis strain WBS, isolated from littoral bottom sediments of the Arctic seas - biochemical and genomic analysis.</title>
        <authorList>
            <person name="Brioukhanov A.L."/>
        </authorList>
    </citation>
    <scope>NUCLEOTIDE SEQUENCE [LARGE SCALE GENOMIC DNA]</scope>
    <source>
        <strain evidence="2 3">WBS</strain>
    </source>
</reference>
<protein>
    <submittedName>
        <fullName evidence="2">GNAT family N-acetyltransferase</fullName>
    </submittedName>
</protein>
<dbReference type="SUPFAM" id="SSF55729">
    <property type="entry name" value="Acyl-CoA N-acyltransferases (Nat)"/>
    <property type="match status" value="2"/>
</dbReference>
<dbReference type="EMBL" id="JARYZI010000001">
    <property type="protein sequence ID" value="MDH8676868.1"/>
    <property type="molecule type" value="Genomic_DNA"/>
</dbReference>
<evidence type="ECO:0000313" key="3">
    <source>
        <dbReference type="Proteomes" id="UP001158045"/>
    </source>
</evidence>
<dbReference type="InterPro" id="IPR000182">
    <property type="entry name" value="GNAT_dom"/>
</dbReference>